<dbReference type="EMBL" id="CAJVPY010003012">
    <property type="protein sequence ID" value="CAG8578567.1"/>
    <property type="molecule type" value="Genomic_DNA"/>
</dbReference>
<dbReference type="AlphaFoldDB" id="A0A9N9BSW7"/>
<protein>
    <submittedName>
        <fullName evidence="1">13188_t:CDS:1</fullName>
    </submittedName>
</protein>
<reference evidence="1" key="1">
    <citation type="submission" date="2021-06" db="EMBL/GenBank/DDBJ databases">
        <authorList>
            <person name="Kallberg Y."/>
            <person name="Tangrot J."/>
            <person name="Rosling A."/>
        </authorList>
    </citation>
    <scope>NUCLEOTIDE SEQUENCE</scope>
    <source>
        <strain evidence="1">MA453B</strain>
    </source>
</reference>
<proteinExistence type="predicted"/>
<sequence length="61" mass="7051">FTGTNEIESIENISTEPILESELEELNSTNYLLITSSIKLCVGTQFKLWDIAEYYLKEYGR</sequence>
<name>A0A9N9BSW7_9GLOM</name>
<keyword evidence="2" id="KW-1185">Reference proteome</keyword>
<accession>A0A9N9BSW7</accession>
<evidence type="ECO:0000313" key="2">
    <source>
        <dbReference type="Proteomes" id="UP000789405"/>
    </source>
</evidence>
<feature type="non-terminal residue" evidence="1">
    <location>
        <position position="1"/>
    </location>
</feature>
<organism evidence="1 2">
    <name type="scientific">Dentiscutata erythropus</name>
    <dbReference type="NCBI Taxonomy" id="1348616"/>
    <lineage>
        <taxon>Eukaryota</taxon>
        <taxon>Fungi</taxon>
        <taxon>Fungi incertae sedis</taxon>
        <taxon>Mucoromycota</taxon>
        <taxon>Glomeromycotina</taxon>
        <taxon>Glomeromycetes</taxon>
        <taxon>Diversisporales</taxon>
        <taxon>Gigasporaceae</taxon>
        <taxon>Dentiscutata</taxon>
    </lineage>
</organism>
<evidence type="ECO:0000313" key="1">
    <source>
        <dbReference type="EMBL" id="CAG8578567.1"/>
    </source>
</evidence>
<gene>
    <name evidence="1" type="ORF">DERYTH_LOCUS6568</name>
</gene>
<comment type="caution">
    <text evidence="1">The sequence shown here is derived from an EMBL/GenBank/DDBJ whole genome shotgun (WGS) entry which is preliminary data.</text>
</comment>
<dbReference type="Proteomes" id="UP000789405">
    <property type="component" value="Unassembled WGS sequence"/>
</dbReference>